<dbReference type="NCBIfam" id="NF040608">
    <property type="entry name" value="division_SteA"/>
    <property type="match status" value="1"/>
</dbReference>
<dbReference type="RefSeq" id="WP_135073758.1">
    <property type="nucleotide sequence ID" value="NZ_CP038267.1"/>
</dbReference>
<evidence type="ECO:0000256" key="2">
    <source>
        <dbReference type="ARBA" id="ARBA00022741"/>
    </source>
</evidence>
<organism evidence="7 8">
    <name type="scientific">Nocardioides euryhalodurans</name>
    <dbReference type="NCBI Taxonomy" id="2518370"/>
    <lineage>
        <taxon>Bacteria</taxon>
        <taxon>Bacillati</taxon>
        <taxon>Actinomycetota</taxon>
        <taxon>Actinomycetes</taxon>
        <taxon>Propionibacteriales</taxon>
        <taxon>Nocardioidaceae</taxon>
        <taxon>Nocardioides</taxon>
    </lineage>
</organism>
<proteinExistence type="predicted"/>
<dbReference type="KEGG" id="noy:EXE57_02645"/>
<keyword evidence="3" id="KW-0418">Kinase</keyword>
<dbReference type="SUPFAM" id="SSF63999">
    <property type="entry name" value="Thiamin pyrophosphokinase, catalytic domain"/>
    <property type="match status" value="1"/>
</dbReference>
<keyword evidence="1" id="KW-0808">Transferase</keyword>
<protein>
    <recommendedName>
        <fullName evidence="6">SteA-like C-terminal domain-containing protein</fullName>
    </recommendedName>
</protein>
<sequence>MPVRNKTSAALPGLTGPARVERRTKVLLPRLRRGDVAVIDHLDLDRATAQALVDAEVAAVLNASRFLSGRYPALGPVVLAEAGIMMVDGLEGLQHIPDGAPVRIHDEMVYVSGKPVALGRQVDAATLQDEMVQARTGLITQLETFTHNSAEFLRREEELLLHGQGLPVTGSRLAGRPVIVVVEGHEHRAELAAIKAFVRERRPVLIGVDRGADALREAGHTPDLVVLGNGGDELPQAATLRAARDVVVRVDRGDRRPLEHLERLGIRALRVESSATAEDLALLLADAGDASVIVGVGMHATLDDFLDRQRAGLASTYLTRLKVGQRLVDATAVPTLYSGRLRPRHLFLALLVGVVALVAALGTTPVGQDWLAEAWTWLETLRVDASGWFA</sequence>
<dbReference type="GO" id="GO:0005524">
    <property type="term" value="F:ATP binding"/>
    <property type="evidence" value="ECO:0007669"/>
    <property type="project" value="UniProtKB-KW"/>
</dbReference>
<reference evidence="7 8" key="1">
    <citation type="submission" date="2019-03" db="EMBL/GenBank/DDBJ databases">
        <title>Three New Species of Nocardioides, Nocardioides euryhalodurans sp. nov., Nocardioides seonyuensis sp. nov. and Nocardioides eburneoflavus sp. nov., Iolated from Soil.</title>
        <authorList>
            <person name="Roh S.G."/>
            <person name="Lee C."/>
            <person name="Kim M.-K."/>
            <person name="Kim S.B."/>
        </authorList>
    </citation>
    <scope>NUCLEOTIDE SEQUENCE [LARGE SCALE GENOMIC DNA]</scope>
    <source>
        <strain evidence="7 8">MMS17-SY117</strain>
    </source>
</reference>
<dbReference type="AlphaFoldDB" id="A0A4V1BDJ0"/>
<dbReference type="InterPro" id="IPR022215">
    <property type="entry name" value="SteA-like_C"/>
</dbReference>
<dbReference type="InterPro" id="IPR036759">
    <property type="entry name" value="TPK_catalytic_sf"/>
</dbReference>
<feature type="domain" description="SteA-like C-terminal" evidence="6">
    <location>
        <begin position="332"/>
        <end position="378"/>
    </location>
</feature>
<dbReference type="OrthoDB" id="5169996at2"/>
<evidence type="ECO:0000256" key="3">
    <source>
        <dbReference type="ARBA" id="ARBA00022777"/>
    </source>
</evidence>
<dbReference type="Pfam" id="PF12555">
    <property type="entry name" value="SteA-like_C"/>
    <property type="match status" value="1"/>
</dbReference>
<dbReference type="GO" id="GO:0004788">
    <property type="term" value="F:thiamine diphosphokinase activity"/>
    <property type="evidence" value="ECO:0007669"/>
    <property type="project" value="InterPro"/>
</dbReference>
<accession>A0A4V1BDJ0</accession>
<dbReference type="GO" id="GO:0016301">
    <property type="term" value="F:kinase activity"/>
    <property type="evidence" value="ECO:0007669"/>
    <property type="project" value="UniProtKB-KW"/>
</dbReference>
<keyword evidence="5" id="KW-0812">Transmembrane</keyword>
<keyword evidence="2" id="KW-0547">Nucleotide-binding</keyword>
<dbReference type="EMBL" id="CP038267">
    <property type="protein sequence ID" value="QBR91292.1"/>
    <property type="molecule type" value="Genomic_DNA"/>
</dbReference>
<dbReference type="GO" id="GO:0009229">
    <property type="term" value="P:thiamine diphosphate biosynthetic process"/>
    <property type="evidence" value="ECO:0007669"/>
    <property type="project" value="InterPro"/>
</dbReference>
<evidence type="ECO:0000256" key="1">
    <source>
        <dbReference type="ARBA" id="ARBA00022679"/>
    </source>
</evidence>
<dbReference type="InterPro" id="IPR047795">
    <property type="entry name" value="Put_SteA-like"/>
</dbReference>
<keyword evidence="8" id="KW-1185">Reference proteome</keyword>
<name>A0A4V1BDJ0_9ACTN</name>
<evidence type="ECO:0000256" key="5">
    <source>
        <dbReference type="SAM" id="Phobius"/>
    </source>
</evidence>
<keyword evidence="5" id="KW-1133">Transmembrane helix</keyword>
<dbReference type="Proteomes" id="UP000294894">
    <property type="component" value="Chromosome"/>
</dbReference>
<feature type="transmembrane region" description="Helical" evidence="5">
    <location>
        <begin position="346"/>
        <end position="367"/>
    </location>
</feature>
<gene>
    <name evidence="7" type="ORF">EXE57_02645</name>
</gene>
<keyword evidence="4" id="KW-0067">ATP-binding</keyword>
<keyword evidence="5" id="KW-0472">Membrane</keyword>
<evidence type="ECO:0000313" key="7">
    <source>
        <dbReference type="EMBL" id="QBR91292.1"/>
    </source>
</evidence>
<evidence type="ECO:0000259" key="6">
    <source>
        <dbReference type="Pfam" id="PF12555"/>
    </source>
</evidence>
<evidence type="ECO:0000256" key="4">
    <source>
        <dbReference type="ARBA" id="ARBA00022840"/>
    </source>
</evidence>
<evidence type="ECO:0000313" key="8">
    <source>
        <dbReference type="Proteomes" id="UP000294894"/>
    </source>
</evidence>